<keyword evidence="1" id="KW-0304">Gas vesicle</keyword>
<dbReference type="PANTHER" id="PTHR36852">
    <property type="entry name" value="PROTEIN GVPL 2"/>
    <property type="match status" value="1"/>
</dbReference>
<dbReference type="RefSeq" id="WP_346183621.1">
    <property type="nucleotide sequence ID" value="NZ_BAABCE010000009.1"/>
</dbReference>
<feature type="region of interest" description="Disordered" evidence="4">
    <location>
        <begin position="144"/>
        <end position="168"/>
    </location>
</feature>
<evidence type="ECO:0000256" key="1">
    <source>
        <dbReference type="ARBA" id="ARBA00022987"/>
    </source>
</evidence>
<comment type="caution">
    <text evidence="5">The sequence shown here is derived from an EMBL/GenBank/DDBJ whole genome shotgun (WGS) entry which is preliminary data.</text>
</comment>
<protein>
    <submittedName>
        <fullName evidence="5">GvpL/GvpF family gas vesicle protein</fullName>
    </submittedName>
</protein>
<dbReference type="InterPro" id="IPR009430">
    <property type="entry name" value="GvpL/GvpF"/>
</dbReference>
<organism evidence="5 6">
    <name type="scientific">Streptomyces osmaniensis</name>
    <dbReference type="NCBI Taxonomy" id="593134"/>
    <lineage>
        <taxon>Bacteria</taxon>
        <taxon>Bacillati</taxon>
        <taxon>Actinomycetota</taxon>
        <taxon>Actinomycetes</taxon>
        <taxon>Kitasatosporales</taxon>
        <taxon>Streptomycetaceae</taxon>
        <taxon>Streptomyces</taxon>
    </lineage>
</organism>
<reference evidence="6" key="1">
    <citation type="journal article" date="2019" name="Int. J. Syst. Evol. Microbiol.">
        <title>The Global Catalogue of Microorganisms (GCM) 10K type strain sequencing project: providing services to taxonomists for standard genome sequencing and annotation.</title>
        <authorList>
            <consortium name="The Broad Institute Genomics Platform"/>
            <consortium name="The Broad Institute Genome Sequencing Center for Infectious Disease"/>
            <person name="Wu L."/>
            <person name="Ma J."/>
        </authorList>
    </citation>
    <scope>NUCLEOTIDE SEQUENCE [LARGE SCALE GENOMIC DNA]</scope>
    <source>
        <strain evidence="6">JCM 17656</strain>
    </source>
</reference>
<proteinExistence type="inferred from homology"/>
<accession>A0ABP6X612</accession>
<dbReference type="EMBL" id="BAABCE010000009">
    <property type="protein sequence ID" value="GAA3562084.1"/>
    <property type="molecule type" value="Genomic_DNA"/>
</dbReference>
<sequence length="271" mass="29606">MTEHGPAVSGTQATYVFAVCRDADPAALRDLPGVDATEPVRALPLGTLTAVVQSVPAADFTDEAWQSRLSDQRELERYARAHHEVVSAAAAGSPTVPLPLATLYHGDERAREALTEQADRFHSALRRTARHAEWGVKVYASAEPRVDPDPVAPSPTARSGRTRPAPGAGLAYLERKRGMHRRRESRHDDALRTAEAVDAEVSQLATAFRRLRPHGAQQTGERDVQVLNATYLVADQRAAELVQLTRTLQERTGARIELSGPWVPYSFVGEV</sequence>
<evidence type="ECO:0000256" key="3">
    <source>
        <dbReference type="ARBA" id="ARBA00035643"/>
    </source>
</evidence>
<dbReference type="Pfam" id="PF06386">
    <property type="entry name" value="GvpL_GvpF"/>
    <property type="match status" value="1"/>
</dbReference>
<keyword evidence="6" id="KW-1185">Reference proteome</keyword>
<evidence type="ECO:0000313" key="5">
    <source>
        <dbReference type="EMBL" id="GAA3562084.1"/>
    </source>
</evidence>
<comment type="subcellular location">
    <subcellularLocation>
        <location evidence="2">Gas vesicle</location>
    </subcellularLocation>
</comment>
<name>A0ABP6X612_9ACTN</name>
<dbReference type="Proteomes" id="UP001500707">
    <property type="component" value="Unassembled WGS sequence"/>
</dbReference>
<evidence type="ECO:0000256" key="2">
    <source>
        <dbReference type="ARBA" id="ARBA00035108"/>
    </source>
</evidence>
<dbReference type="PANTHER" id="PTHR36852:SF1">
    <property type="entry name" value="PROTEIN GVPL 2"/>
    <property type="match status" value="1"/>
</dbReference>
<evidence type="ECO:0000313" key="6">
    <source>
        <dbReference type="Proteomes" id="UP001500707"/>
    </source>
</evidence>
<comment type="similarity">
    <text evidence="3">Belongs to the gas vesicle GvpF/GvpL family.</text>
</comment>
<evidence type="ECO:0000256" key="4">
    <source>
        <dbReference type="SAM" id="MobiDB-lite"/>
    </source>
</evidence>
<gene>
    <name evidence="5" type="ORF">GCM10022295_50410</name>
</gene>